<reference evidence="3 4" key="1">
    <citation type="submission" date="2019-03" db="EMBL/GenBank/DDBJ databases">
        <title>Arthrobacter sp. nov., an bacterium isolated from biocrust in Mu Us Desert.</title>
        <authorList>
            <person name="Lixiong L."/>
        </authorList>
    </citation>
    <scope>NUCLEOTIDE SEQUENCE [LARGE SCALE GENOMIC DNA]</scope>
    <source>
        <strain evidence="3 4">SLN-3</strain>
    </source>
</reference>
<organism evidence="3 4">
    <name type="scientific">Arthrobacter crusticola</name>
    <dbReference type="NCBI Taxonomy" id="2547960"/>
    <lineage>
        <taxon>Bacteria</taxon>
        <taxon>Bacillati</taxon>
        <taxon>Actinomycetota</taxon>
        <taxon>Actinomycetes</taxon>
        <taxon>Micrococcales</taxon>
        <taxon>Micrococcaceae</taxon>
        <taxon>Arthrobacter</taxon>
    </lineage>
</organism>
<keyword evidence="2" id="KW-0732">Signal</keyword>
<dbReference type="Proteomes" id="UP000295411">
    <property type="component" value="Unassembled WGS sequence"/>
</dbReference>
<proteinExistence type="predicted"/>
<keyword evidence="1" id="KW-0812">Transmembrane</keyword>
<keyword evidence="1" id="KW-0472">Membrane</keyword>
<keyword evidence="4" id="KW-1185">Reference proteome</keyword>
<feature type="transmembrane region" description="Helical" evidence="1">
    <location>
        <begin position="232"/>
        <end position="254"/>
    </location>
</feature>
<comment type="caution">
    <text evidence="3">The sequence shown here is derived from an EMBL/GenBank/DDBJ whole genome shotgun (WGS) entry which is preliminary data.</text>
</comment>
<sequence>MRTSALLAAPVLALTALTLTGGPAAAQGEHASYQATLNSQNNSGTTGQALIQLHGNEATVTLNVAGAAPTLMGAPYAHGQHIHIGGQGACAGPAADADADGVVNSMEGQPIEGFISTSLTVSGDASAASAAALDRFPAGSSYQYSRTLTLDAATVSALQAGNAVMEVHGVDPALVPAAAQAKVNPMVPSLPLATDLPAACGQLVAAQVGSVPNGAADTGAEIAGSLSPENSAVSVAALGALMLAGGALAGRAAVLRRREQADS</sequence>
<dbReference type="EMBL" id="SMTK01000002">
    <property type="protein sequence ID" value="TDK26908.1"/>
    <property type="molecule type" value="Genomic_DNA"/>
</dbReference>
<protein>
    <recommendedName>
        <fullName evidence="5">CHRD domain-containing protein</fullName>
    </recommendedName>
</protein>
<accession>A0A4R5U051</accession>
<feature type="signal peptide" evidence="2">
    <location>
        <begin position="1"/>
        <end position="26"/>
    </location>
</feature>
<evidence type="ECO:0008006" key="5">
    <source>
        <dbReference type="Google" id="ProtNLM"/>
    </source>
</evidence>
<evidence type="ECO:0000313" key="4">
    <source>
        <dbReference type="Proteomes" id="UP000295411"/>
    </source>
</evidence>
<evidence type="ECO:0000256" key="1">
    <source>
        <dbReference type="SAM" id="Phobius"/>
    </source>
</evidence>
<keyword evidence="1" id="KW-1133">Transmembrane helix</keyword>
<evidence type="ECO:0000313" key="3">
    <source>
        <dbReference type="EMBL" id="TDK26908.1"/>
    </source>
</evidence>
<dbReference type="AlphaFoldDB" id="A0A4R5U051"/>
<gene>
    <name evidence="3" type="ORF">E2F48_07045</name>
</gene>
<feature type="chain" id="PRO_5021015910" description="CHRD domain-containing protein" evidence="2">
    <location>
        <begin position="27"/>
        <end position="263"/>
    </location>
</feature>
<name>A0A4R5U051_9MICC</name>
<dbReference type="RefSeq" id="WP_133403260.1">
    <property type="nucleotide sequence ID" value="NZ_SMTK01000002.1"/>
</dbReference>
<evidence type="ECO:0000256" key="2">
    <source>
        <dbReference type="SAM" id="SignalP"/>
    </source>
</evidence>
<dbReference type="OrthoDB" id="2991218at2"/>